<dbReference type="OrthoDB" id="410987at2759"/>
<comment type="similarity">
    <text evidence="1">Belongs to the BolA/IbaG family.</text>
</comment>
<dbReference type="InterPro" id="IPR002634">
    <property type="entry name" value="BolA"/>
</dbReference>
<dbReference type="Pfam" id="PF01722">
    <property type="entry name" value="BolA"/>
    <property type="match status" value="1"/>
</dbReference>
<feature type="chain" id="PRO_5032570109" evidence="2">
    <location>
        <begin position="28"/>
        <end position="186"/>
    </location>
</feature>
<accession>A0A813HBD6</accession>
<sequence length="186" mass="19672">MMASRHGRLSRRLFLAFCATSATILSAWNSQTSRSACAPGAASSPAHRIAAAVPGPASCSVCTWVEERLRSALAIEVLQIQDLSDGHTATGFTDGSRRSQNPSGLELQLTIVSPAFDGLKLLDRQLLVTDALGPKLRSGAIHSLPSLRTFATQEEWKKAALAAPVGCTGIMVGNICIQVEVDEAML</sequence>
<dbReference type="AlphaFoldDB" id="A0A813HBD6"/>
<gene>
    <name evidence="3" type="ORF">PGLA1383_LOCUS50909</name>
</gene>
<reference evidence="3" key="1">
    <citation type="submission" date="2021-02" db="EMBL/GenBank/DDBJ databases">
        <authorList>
            <person name="Dougan E. K."/>
            <person name="Rhodes N."/>
            <person name="Thang M."/>
            <person name="Chan C."/>
        </authorList>
    </citation>
    <scope>NUCLEOTIDE SEQUENCE</scope>
</reference>
<dbReference type="Gene3D" id="3.30.300.90">
    <property type="entry name" value="BolA-like"/>
    <property type="match status" value="1"/>
</dbReference>
<protein>
    <submittedName>
        <fullName evidence="3">Uncharacterized protein</fullName>
    </submittedName>
</protein>
<feature type="signal peptide" evidence="2">
    <location>
        <begin position="1"/>
        <end position="27"/>
    </location>
</feature>
<comment type="caution">
    <text evidence="3">The sequence shown here is derived from an EMBL/GenBank/DDBJ whole genome shotgun (WGS) entry which is preliminary data.</text>
</comment>
<evidence type="ECO:0000256" key="2">
    <source>
        <dbReference type="SAM" id="SignalP"/>
    </source>
</evidence>
<name>A0A813HBD6_POLGL</name>
<keyword evidence="4" id="KW-1185">Reference proteome</keyword>
<proteinExistence type="inferred from homology"/>
<dbReference type="SUPFAM" id="SSF82657">
    <property type="entry name" value="BolA-like"/>
    <property type="match status" value="1"/>
</dbReference>
<keyword evidence="2" id="KW-0732">Signal</keyword>
<dbReference type="OMA" id="ICIQVEV"/>
<dbReference type="Proteomes" id="UP000654075">
    <property type="component" value="Unassembled WGS sequence"/>
</dbReference>
<organism evidence="3 4">
    <name type="scientific">Polarella glacialis</name>
    <name type="common">Dinoflagellate</name>
    <dbReference type="NCBI Taxonomy" id="89957"/>
    <lineage>
        <taxon>Eukaryota</taxon>
        <taxon>Sar</taxon>
        <taxon>Alveolata</taxon>
        <taxon>Dinophyceae</taxon>
        <taxon>Suessiales</taxon>
        <taxon>Suessiaceae</taxon>
        <taxon>Polarella</taxon>
    </lineage>
</organism>
<dbReference type="EMBL" id="CAJNNV010031267">
    <property type="protein sequence ID" value="CAE8635314.1"/>
    <property type="molecule type" value="Genomic_DNA"/>
</dbReference>
<dbReference type="InterPro" id="IPR036065">
    <property type="entry name" value="BolA-like_sf"/>
</dbReference>
<evidence type="ECO:0000313" key="4">
    <source>
        <dbReference type="Proteomes" id="UP000654075"/>
    </source>
</evidence>
<evidence type="ECO:0000313" key="3">
    <source>
        <dbReference type="EMBL" id="CAE8635314.1"/>
    </source>
</evidence>
<evidence type="ECO:0000256" key="1">
    <source>
        <dbReference type="RuleBase" id="RU003860"/>
    </source>
</evidence>